<dbReference type="NCBIfam" id="TIGR00426">
    <property type="entry name" value="competence protein ComEA helix-hairpin-helix repeat region"/>
    <property type="match status" value="1"/>
</dbReference>
<dbReference type="SUPFAM" id="SSF47781">
    <property type="entry name" value="RuvA domain 2-like"/>
    <property type="match status" value="1"/>
</dbReference>
<dbReference type="Pfam" id="PF12836">
    <property type="entry name" value="HHH_3"/>
    <property type="match status" value="1"/>
</dbReference>
<evidence type="ECO:0000313" key="4">
    <source>
        <dbReference type="Proteomes" id="UP000426772"/>
    </source>
</evidence>
<feature type="chain" id="PRO_5045621349" evidence="2">
    <location>
        <begin position="27"/>
        <end position="123"/>
    </location>
</feature>
<evidence type="ECO:0000313" key="3">
    <source>
        <dbReference type="EMBL" id="TXL81330.1"/>
    </source>
</evidence>
<keyword evidence="2" id="KW-0732">Signal</keyword>
<keyword evidence="4" id="KW-1185">Reference proteome</keyword>
<dbReference type="PANTHER" id="PTHR21180">
    <property type="entry name" value="ENDONUCLEASE/EXONUCLEASE/PHOSPHATASE FAMILY DOMAIN-CONTAINING PROTEIN 1"/>
    <property type="match status" value="1"/>
</dbReference>
<dbReference type="Proteomes" id="UP000426772">
    <property type="component" value="Unassembled WGS sequence"/>
</dbReference>
<name>A0ABY3LLD8_9GAMM</name>
<dbReference type="InterPro" id="IPR010994">
    <property type="entry name" value="RuvA_2-like"/>
</dbReference>
<reference evidence="3 4" key="1">
    <citation type="submission" date="2018-10" db="EMBL/GenBank/DDBJ databases">
        <title>Draft genome sequence of Pantoea vagans isolated from corpses of the sugarcane aphid Melanaphis sacchari Zehntner.</title>
        <authorList>
            <person name="Toledo E."/>
            <person name="Pena G."/>
            <person name="Lozano L."/>
        </authorList>
    </citation>
    <scope>NUCLEOTIDE SEQUENCE [LARGE SCALE GENOMIC DNA]</scope>
    <source>
        <strain evidence="3 4">ET-90</strain>
    </source>
</reference>
<gene>
    <name evidence="3" type="ORF">D9O29_04360</name>
</gene>
<dbReference type="PANTHER" id="PTHR21180:SF32">
    <property type="entry name" value="ENDONUCLEASE_EXONUCLEASE_PHOSPHATASE FAMILY DOMAIN-CONTAINING PROTEIN 1"/>
    <property type="match status" value="1"/>
</dbReference>
<proteinExistence type="predicted"/>
<evidence type="ECO:0000256" key="2">
    <source>
        <dbReference type="SAM" id="SignalP"/>
    </source>
</evidence>
<sequence>MAKSKLVAFYLSLALGGVLCHGSVSAAPEPASPAVSQNTHPAPKPETAAQLQPKQEQEQEQVSINEATAEQLSAAMNGVGLKKAQAIVNYREQYGPFSAIQQLSEVPGIGNALIERNAARLKL</sequence>
<organism evidence="3 4">
    <name type="scientific">Pantoea vagans</name>
    <dbReference type="NCBI Taxonomy" id="470934"/>
    <lineage>
        <taxon>Bacteria</taxon>
        <taxon>Pseudomonadati</taxon>
        <taxon>Pseudomonadota</taxon>
        <taxon>Gammaproteobacteria</taxon>
        <taxon>Enterobacterales</taxon>
        <taxon>Erwiniaceae</taxon>
        <taxon>Pantoea</taxon>
    </lineage>
</organism>
<dbReference type="EMBL" id="RCNL01000001">
    <property type="protein sequence ID" value="TXL81330.1"/>
    <property type="molecule type" value="Genomic_DNA"/>
</dbReference>
<dbReference type="GO" id="GO:0003677">
    <property type="term" value="F:DNA binding"/>
    <property type="evidence" value="ECO:0007669"/>
    <property type="project" value="UniProtKB-KW"/>
</dbReference>
<dbReference type="InterPro" id="IPR004509">
    <property type="entry name" value="Competence_ComEA_HhH"/>
</dbReference>
<protein>
    <submittedName>
        <fullName evidence="3">ComEA family DNA-binding protein</fullName>
    </submittedName>
</protein>
<keyword evidence="3" id="KW-0238">DNA-binding</keyword>
<comment type="caution">
    <text evidence="3">The sequence shown here is derived from an EMBL/GenBank/DDBJ whole genome shotgun (WGS) entry which is preliminary data.</text>
</comment>
<feature type="region of interest" description="Disordered" evidence="1">
    <location>
        <begin position="26"/>
        <end position="63"/>
    </location>
</feature>
<feature type="signal peptide" evidence="2">
    <location>
        <begin position="1"/>
        <end position="26"/>
    </location>
</feature>
<evidence type="ECO:0000256" key="1">
    <source>
        <dbReference type="SAM" id="MobiDB-lite"/>
    </source>
</evidence>
<dbReference type="InterPro" id="IPR051675">
    <property type="entry name" value="Endo/Exo/Phosphatase_dom_1"/>
</dbReference>
<accession>A0ABY3LLD8</accession>
<dbReference type="RefSeq" id="WP_147788565.1">
    <property type="nucleotide sequence ID" value="NZ_RCNL01000001.1"/>
</dbReference>
<dbReference type="Gene3D" id="1.10.150.280">
    <property type="entry name" value="AF1531-like domain"/>
    <property type="match status" value="1"/>
</dbReference>
<feature type="compositionally biased region" description="Low complexity" evidence="1">
    <location>
        <begin position="26"/>
        <end position="36"/>
    </location>
</feature>